<dbReference type="Proteomes" id="UP000663852">
    <property type="component" value="Unassembled WGS sequence"/>
</dbReference>
<evidence type="ECO:0000313" key="7">
    <source>
        <dbReference type="EMBL" id="CAF1081046.1"/>
    </source>
</evidence>
<dbReference type="Gene3D" id="1.20.1070.10">
    <property type="entry name" value="Rhodopsin 7-helix transmembrane proteins"/>
    <property type="match status" value="1"/>
</dbReference>
<evidence type="ECO:0000256" key="1">
    <source>
        <dbReference type="ARBA" id="ARBA00004370"/>
    </source>
</evidence>
<proteinExistence type="predicted"/>
<evidence type="ECO:0000256" key="2">
    <source>
        <dbReference type="ARBA" id="ARBA00022692"/>
    </source>
</evidence>
<dbReference type="OrthoDB" id="10033113at2759"/>
<feature type="transmembrane region" description="Helical" evidence="5">
    <location>
        <begin position="205"/>
        <end position="229"/>
    </location>
</feature>
<comment type="caution">
    <text evidence="7">The sequence shown here is derived from an EMBL/GenBank/DDBJ whole genome shotgun (WGS) entry which is preliminary data.</text>
</comment>
<dbReference type="SUPFAM" id="SSF81321">
    <property type="entry name" value="Family A G protein-coupled receptor-like"/>
    <property type="match status" value="1"/>
</dbReference>
<feature type="transmembrane region" description="Helical" evidence="5">
    <location>
        <begin position="305"/>
        <end position="329"/>
    </location>
</feature>
<feature type="transmembrane region" description="Helical" evidence="5">
    <location>
        <begin position="261"/>
        <end position="284"/>
    </location>
</feature>
<dbReference type="AlphaFoldDB" id="A0A814MKK0"/>
<dbReference type="EMBL" id="CAJNOJ010000089">
    <property type="protein sequence ID" value="CAF1081046.1"/>
    <property type="molecule type" value="Genomic_DNA"/>
</dbReference>
<keyword evidence="3 5" id="KW-1133">Transmembrane helix</keyword>
<feature type="transmembrane region" description="Helical" evidence="5">
    <location>
        <begin position="56"/>
        <end position="79"/>
    </location>
</feature>
<feature type="transmembrane region" description="Helical" evidence="5">
    <location>
        <begin position="165"/>
        <end position="185"/>
    </location>
</feature>
<dbReference type="InterPro" id="IPR017452">
    <property type="entry name" value="GPCR_Rhodpsn_7TM"/>
</dbReference>
<evidence type="ECO:0000259" key="6">
    <source>
        <dbReference type="PROSITE" id="PS50262"/>
    </source>
</evidence>
<feature type="transmembrane region" description="Helical" evidence="5">
    <location>
        <begin position="130"/>
        <end position="153"/>
    </location>
</feature>
<reference evidence="7" key="1">
    <citation type="submission" date="2021-02" db="EMBL/GenBank/DDBJ databases">
        <authorList>
            <person name="Nowell W R."/>
        </authorList>
    </citation>
    <scope>NUCLEOTIDE SEQUENCE</scope>
</reference>
<keyword evidence="4 5" id="KW-0472">Membrane</keyword>
<feature type="domain" description="G-protein coupled receptors family 1 profile" evidence="6">
    <location>
        <begin position="106"/>
        <end position="339"/>
    </location>
</feature>
<dbReference type="PROSITE" id="PS50262">
    <property type="entry name" value="G_PROTEIN_RECEP_F1_2"/>
    <property type="match status" value="1"/>
</dbReference>
<keyword evidence="2 5" id="KW-0812">Transmembrane</keyword>
<comment type="subcellular location">
    <subcellularLocation>
        <location evidence="1">Membrane</location>
    </subcellularLocation>
</comment>
<evidence type="ECO:0000256" key="5">
    <source>
        <dbReference type="SAM" id="Phobius"/>
    </source>
</evidence>
<sequence length="339" mass="39344">MDNATEISGVDSTQRSITIPVLVIFAFPAFVCFLFILYHTIKSPRRLVFDTINNHIIFLILIFDFLSLSTEMPITLYYLEISGVDSTQRSITIPVLVIFAFPAFVCFLFILYHTIKSPRRLVFDTINNHIIFLILIFDFLSLSTEMPITLYYLAHGNVHTVKICLFWNFWNYTLHVVSLILTEYASIERYFLVFHRHAVLKHKVLFHYIPMLCLTIYISLWYFYLVFFLPCPKNRLLDITVFTCGMPCFFGYASITAYDAIANLMLPSLVILIFNALMVVRVITSRTVALGPIPVRETLKKNRRMILQLLGISLLSLIMWLPWIVILIGKDFFDPSFGN</sequence>
<gene>
    <name evidence="7" type="ORF">EDS130_LOCUS18967</name>
</gene>
<feature type="transmembrane region" description="Helical" evidence="5">
    <location>
        <begin position="21"/>
        <end position="41"/>
    </location>
</feature>
<feature type="transmembrane region" description="Helical" evidence="5">
    <location>
        <begin position="91"/>
        <end position="110"/>
    </location>
</feature>
<evidence type="ECO:0000256" key="3">
    <source>
        <dbReference type="ARBA" id="ARBA00022989"/>
    </source>
</evidence>
<name>A0A814MKK0_ADIRI</name>
<evidence type="ECO:0000256" key="4">
    <source>
        <dbReference type="ARBA" id="ARBA00023136"/>
    </source>
</evidence>
<organism evidence="7 8">
    <name type="scientific">Adineta ricciae</name>
    <name type="common">Rotifer</name>
    <dbReference type="NCBI Taxonomy" id="249248"/>
    <lineage>
        <taxon>Eukaryota</taxon>
        <taxon>Metazoa</taxon>
        <taxon>Spiralia</taxon>
        <taxon>Gnathifera</taxon>
        <taxon>Rotifera</taxon>
        <taxon>Eurotatoria</taxon>
        <taxon>Bdelloidea</taxon>
        <taxon>Adinetida</taxon>
        <taxon>Adinetidae</taxon>
        <taxon>Adineta</taxon>
    </lineage>
</organism>
<accession>A0A814MKK0</accession>
<evidence type="ECO:0000313" key="8">
    <source>
        <dbReference type="Proteomes" id="UP000663852"/>
    </source>
</evidence>
<protein>
    <recommendedName>
        <fullName evidence="6">G-protein coupled receptors family 1 profile domain-containing protein</fullName>
    </recommendedName>
</protein>
<feature type="transmembrane region" description="Helical" evidence="5">
    <location>
        <begin position="236"/>
        <end position="255"/>
    </location>
</feature>
<dbReference type="GO" id="GO:0016020">
    <property type="term" value="C:membrane"/>
    <property type="evidence" value="ECO:0007669"/>
    <property type="project" value="UniProtKB-SubCell"/>
</dbReference>